<feature type="compositionally biased region" description="Polar residues" evidence="1">
    <location>
        <begin position="1216"/>
        <end position="1233"/>
    </location>
</feature>
<reference evidence="2" key="1">
    <citation type="journal article" date="2014" name="Int. J. Syst. Evol. Microbiol.">
        <title>Complete genome sequence of Corynebacterium casei LMG S-19264T (=DSM 44701T), isolated from a smear-ripened cheese.</title>
        <authorList>
            <consortium name="US DOE Joint Genome Institute (JGI-PGF)"/>
            <person name="Walter F."/>
            <person name="Albersmeier A."/>
            <person name="Kalinowski J."/>
            <person name="Ruckert C."/>
        </authorList>
    </citation>
    <scope>NUCLEOTIDE SEQUENCE</scope>
    <source>
        <strain evidence="2">KCTC 42650</strain>
    </source>
</reference>
<dbReference type="RefSeq" id="WP_189682669.1">
    <property type="nucleotide sequence ID" value="NZ_BNCJ01000028.1"/>
</dbReference>
<dbReference type="NCBIfam" id="NF047352">
    <property type="entry name" value="P_loop_sacsin"/>
    <property type="match status" value="1"/>
</dbReference>
<protein>
    <recommendedName>
        <fullName evidence="4">ATPase</fullName>
    </recommendedName>
</protein>
<evidence type="ECO:0000313" key="2">
    <source>
        <dbReference type="EMBL" id="GHF71455.1"/>
    </source>
</evidence>
<feature type="compositionally biased region" description="Acidic residues" evidence="1">
    <location>
        <begin position="1261"/>
        <end position="1279"/>
    </location>
</feature>
<feature type="region of interest" description="Disordered" evidence="1">
    <location>
        <begin position="1197"/>
        <end position="1293"/>
    </location>
</feature>
<evidence type="ECO:0000313" key="3">
    <source>
        <dbReference type="Proteomes" id="UP000626220"/>
    </source>
</evidence>
<feature type="compositionally biased region" description="Acidic residues" evidence="1">
    <location>
        <begin position="1239"/>
        <end position="1252"/>
    </location>
</feature>
<dbReference type="PANTHER" id="PTHR32387">
    <property type="entry name" value="WU:FJ29H11"/>
    <property type="match status" value="1"/>
</dbReference>
<organism evidence="2 3">
    <name type="scientific">Seohaeicola zhoushanensis</name>
    <dbReference type="NCBI Taxonomy" id="1569283"/>
    <lineage>
        <taxon>Bacteria</taxon>
        <taxon>Pseudomonadati</taxon>
        <taxon>Pseudomonadota</taxon>
        <taxon>Alphaproteobacteria</taxon>
        <taxon>Rhodobacterales</taxon>
        <taxon>Roseobacteraceae</taxon>
        <taxon>Seohaeicola</taxon>
    </lineage>
</organism>
<sequence length="1418" mass="160774">MSARPAYFEPIRERAARRWDQLEDDPELAAPWHQLFIQVQSPRHVLSELLQNADDAGATEARVAIEDGAFVFRHNGEDFTEEHFASLCRFGYSNKRALHTIGFRGIEFKSTFSLGEKVELLTPSLSLDFHKQRFTEPRWIERPIMQGRWTTVRVQFSDSHLRKAVEDSFSEWLKSPLSLLFFRNIRRVKIGDGVVHWHSEGPGPIEGSEWFSLDSDRARRHLFVRSKPEALPQEALAEIRKERMVAEAQELEFPPCQVELIMGAEGRLFVVLPTGVKTDLPFSCNAPFLQDAARYKIKDPAQSPTNRWLLERIGKLAGTVLLEWLNRKDLSAQERANAYNIMPDVDRSASTLEGVCAAIVEKSFEEVIADPPILLTDNGQLVDSSGAVVLPRELFEVWPQEQVSSFFDEDERPPLSHHISERNIKKLKNWNAIEEVDHQDVLNVLQQRRFPRPQTWRQLLTLWSYVDQRLKSYEYYCEEDALRIVPVQGKDVLFAASEVIRLGEKRIIPSEEDWQFLGDRISVLNQNWMRFLSEQRRQSESEKDKVLHKLVEAADHVLEEIGLDEPSDTGKVIDTVASGFFSEKNIKLTDAIRLAHVAAKLGAQTGDSFKFACQDRRLRSLSKTVLIDQDGSLGILLPDEWAEEHLLHPDYTKFFKSCSREEWEVWIASGRAGLGSFVPLEQTSGRYWSEKQLRPELVRRNLEGTFKPRYSNPSFTISDWDFDDDFWEHWEALAPEVPSIWGRIVEKVLAQPGQWSSRLTATVTERASNGAESRCVRDGLAPAWIMKLREKPCLRDTQGNYRKPDELLMRTHETEALMDIEPFVHGLLDVEATKPILRLLGVSNKPTGPDKLLLRLATLSKSDTPPPHEVEKWYRRLDQLIDGCSTEAFLKVREAFEADRLILAEDGSWQNVRGVFLAGGDEDVPGAPVIRASVRDLSLWRKLGIGDRPTADLAIAWLTTLESGMPLPAEDLRRTKALLARYPARVWTECGHWLSLGGEWLPVEEFAYALSMQSLTHWAHLHPWVKQKSADLRALSAESVDAPPFDILPSLASVIEEQFSQHGRPAGHAEERAWLTELGCSLRRIKLDDEEETARVRELGAQLAGTRWVTCSDIEITPYIGGKPAGTARRADVLWQGSALYAEDRPLARLAKSAAQEIGKAFRRTEIIDAIKLCFDRPADFVSNYMEENFDLVPPEEIEERDSQSEQQGAAAPAVGSQQAEDQDSTNDPSSETIVHEADSEDDEDFAGDDNAELVNKAEPEENESPVAEEPEPEEEPDDAPLPAPRKPRETKAPIIERFALAKGFRKDGDSHFYNDQGQIIGRANGSLFPWELRSPAGDVSKRYWPKDHCLELEPLPLDAAIWGVLEQHPDSYVLVLANADGDPVEVTGKLLTELRDRGVLALHPSTYRLVIEHDKDL</sequence>
<accession>A0A8J3H3D0</accession>
<dbReference type="EMBL" id="BNCJ01000028">
    <property type="protein sequence ID" value="GHF71455.1"/>
    <property type="molecule type" value="Genomic_DNA"/>
</dbReference>
<dbReference type="InterPro" id="IPR052957">
    <property type="entry name" value="Auxin_embryo_med"/>
</dbReference>
<name>A0A8J3H3D0_9RHOB</name>
<keyword evidence="3" id="KW-1185">Reference proteome</keyword>
<proteinExistence type="predicted"/>
<comment type="caution">
    <text evidence="2">The sequence shown here is derived from an EMBL/GenBank/DDBJ whole genome shotgun (WGS) entry which is preliminary data.</text>
</comment>
<dbReference type="InterPro" id="IPR036890">
    <property type="entry name" value="HATPase_C_sf"/>
</dbReference>
<dbReference type="Gene3D" id="3.30.565.10">
    <property type="entry name" value="Histidine kinase-like ATPase, C-terminal domain"/>
    <property type="match status" value="1"/>
</dbReference>
<evidence type="ECO:0000256" key="1">
    <source>
        <dbReference type="SAM" id="MobiDB-lite"/>
    </source>
</evidence>
<dbReference type="Proteomes" id="UP000626220">
    <property type="component" value="Unassembled WGS sequence"/>
</dbReference>
<dbReference type="PANTHER" id="PTHR32387:SF0">
    <property type="entry name" value="PROTEIN NO VEIN"/>
    <property type="match status" value="1"/>
</dbReference>
<reference evidence="2" key="2">
    <citation type="submission" date="2020-09" db="EMBL/GenBank/DDBJ databases">
        <authorList>
            <person name="Sun Q."/>
            <person name="Kim S."/>
        </authorList>
    </citation>
    <scope>NUCLEOTIDE SEQUENCE</scope>
    <source>
        <strain evidence="2">KCTC 42650</strain>
    </source>
</reference>
<dbReference type="SUPFAM" id="SSF55874">
    <property type="entry name" value="ATPase domain of HSP90 chaperone/DNA topoisomerase II/histidine kinase"/>
    <property type="match status" value="1"/>
</dbReference>
<evidence type="ECO:0008006" key="4">
    <source>
        <dbReference type="Google" id="ProtNLM"/>
    </source>
</evidence>
<gene>
    <name evidence="2" type="ORF">GCM10017056_47950</name>
</gene>